<keyword evidence="2" id="KW-1185">Reference proteome</keyword>
<dbReference type="AlphaFoldDB" id="A0A8K1GGC4"/>
<evidence type="ECO:0000313" key="1">
    <source>
        <dbReference type="EMBL" id="TRZ17937.1"/>
    </source>
</evidence>
<accession>A0A8K1GGC4</accession>
<evidence type="ECO:0000313" key="2">
    <source>
        <dbReference type="Proteomes" id="UP000796761"/>
    </source>
</evidence>
<comment type="caution">
    <text evidence="1">The sequence shown here is derived from an EMBL/GenBank/DDBJ whole genome shotgun (WGS) entry which is preliminary data.</text>
</comment>
<dbReference type="EMBL" id="SWJQ01000241">
    <property type="protein sequence ID" value="TRZ17937.1"/>
    <property type="molecule type" value="Genomic_DNA"/>
</dbReference>
<name>A0A8K1GGC4_9PASS</name>
<protein>
    <submittedName>
        <fullName evidence="1">Uncharacterized protein</fullName>
    </submittedName>
</protein>
<dbReference type="OrthoDB" id="9393482at2759"/>
<proteinExistence type="predicted"/>
<gene>
    <name evidence="1" type="ORF">HGM15179_009174</name>
</gene>
<reference evidence="1" key="1">
    <citation type="submission" date="2019-04" db="EMBL/GenBank/DDBJ databases">
        <title>Genome assembly of Zosterops borbonicus 15179.</title>
        <authorList>
            <person name="Leroy T."/>
            <person name="Anselmetti Y."/>
            <person name="Tilak M.-K."/>
            <person name="Nabholz B."/>
        </authorList>
    </citation>
    <scope>NUCLEOTIDE SEQUENCE</scope>
    <source>
        <strain evidence="1">HGM_15179</strain>
        <tissue evidence="1">Muscle</tissue>
    </source>
</reference>
<dbReference type="Proteomes" id="UP000796761">
    <property type="component" value="Unassembled WGS sequence"/>
</dbReference>
<sequence length="130" mass="14438">MSFVQAYLSRSLWDGIPSFQHLNLTAQLGVICRVAEGALNPPGRVADRDDKKFCSQYLLRNVTWNVTNQKIPYSPSGPPMKSMSLQLRDKDVVQDGVKCFAQVQVDDVCFSSLIHECSVFKEGLSGIVCP</sequence>
<organism evidence="1 2">
    <name type="scientific">Zosterops borbonicus</name>
    <dbReference type="NCBI Taxonomy" id="364589"/>
    <lineage>
        <taxon>Eukaryota</taxon>
        <taxon>Metazoa</taxon>
        <taxon>Chordata</taxon>
        <taxon>Craniata</taxon>
        <taxon>Vertebrata</taxon>
        <taxon>Euteleostomi</taxon>
        <taxon>Archelosauria</taxon>
        <taxon>Archosauria</taxon>
        <taxon>Dinosauria</taxon>
        <taxon>Saurischia</taxon>
        <taxon>Theropoda</taxon>
        <taxon>Coelurosauria</taxon>
        <taxon>Aves</taxon>
        <taxon>Neognathae</taxon>
        <taxon>Neoaves</taxon>
        <taxon>Telluraves</taxon>
        <taxon>Australaves</taxon>
        <taxon>Passeriformes</taxon>
        <taxon>Sylvioidea</taxon>
        <taxon>Zosteropidae</taxon>
        <taxon>Zosterops</taxon>
    </lineage>
</organism>